<organism evidence="1 2">
    <name type="scientific">Glossina morsitans morsitans</name>
    <name type="common">Savannah tsetse fly</name>
    <dbReference type="NCBI Taxonomy" id="37546"/>
    <lineage>
        <taxon>Eukaryota</taxon>
        <taxon>Metazoa</taxon>
        <taxon>Ecdysozoa</taxon>
        <taxon>Arthropoda</taxon>
        <taxon>Hexapoda</taxon>
        <taxon>Insecta</taxon>
        <taxon>Pterygota</taxon>
        <taxon>Neoptera</taxon>
        <taxon>Endopterygota</taxon>
        <taxon>Diptera</taxon>
        <taxon>Brachycera</taxon>
        <taxon>Muscomorpha</taxon>
        <taxon>Hippoboscoidea</taxon>
        <taxon>Glossinidae</taxon>
        <taxon>Glossina</taxon>
    </lineage>
</organism>
<sequence length="160" mass="18390">MNQFFDVPLRQIACVTLTRYVENHWGECDEEGNPTCGLVATDQAKRTIRKILPRGLYDPNSKIRSSVAHTISTIATIHWPSVWTELLDIIIKCMGGNEYSVHGTTQILQDFIYDEKQIVELSPVISEVYRIFESEQNYSIEQNLWQCSLILINLPKSVKM</sequence>
<dbReference type="VEuPathDB" id="VectorBase:GMOY001749"/>
<name>A0A1B0FDT0_GLOMM</name>
<dbReference type="GO" id="GO:0005829">
    <property type="term" value="C:cytosol"/>
    <property type="evidence" value="ECO:0007669"/>
    <property type="project" value="TreeGrafter"/>
</dbReference>
<dbReference type="STRING" id="37546.A0A1B0FDT0"/>
<reference evidence="1" key="1">
    <citation type="submission" date="2020-05" db="UniProtKB">
        <authorList>
            <consortium name="EnsemblMetazoa"/>
        </authorList>
    </citation>
    <scope>IDENTIFICATION</scope>
    <source>
        <strain evidence="1">Yale</strain>
    </source>
</reference>
<dbReference type="EMBL" id="CCAG010017292">
    <property type="status" value="NOT_ANNOTATED_CDS"/>
    <property type="molecule type" value="Genomic_DNA"/>
</dbReference>
<dbReference type="GO" id="GO:0006606">
    <property type="term" value="P:protein import into nucleus"/>
    <property type="evidence" value="ECO:0007669"/>
    <property type="project" value="TreeGrafter"/>
</dbReference>
<evidence type="ECO:0000313" key="2">
    <source>
        <dbReference type="Proteomes" id="UP000092444"/>
    </source>
</evidence>
<proteinExistence type="predicted"/>
<dbReference type="AlphaFoldDB" id="A0A1B0FDT0"/>
<dbReference type="InterPro" id="IPR016024">
    <property type="entry name" value="ARM-type_fold"/>
</dbReference>
<dbReference type="EnsemblMetazoa" id="GMOY001749-RA">
    <property type="protein sequence ID" value="GMOY001749-PA"/>
    <property type="gene ID" value="GMOY001749"/>
</dbReference>
<dbReference type="Proteomes" id="UP000092444">
    <property type="component" value="Unassembled WGS sequence"/>
</dbReference>
<dbReference type="PANTHER" id="PTHR10997">
    <property type="entry name" value="IMPORTIN-7, 8, 11"/>
    <property type="match status" value="1"/>
</dbReference>
<keyword evidence="2" id="KW-1185">Reference proteome</keyword>
<evidence type="ECO:0008006" key="3">
    <source>
        <dbReference type="Google" id="ProtNLM"/>
    </source>
</evidence>
<dbReference type="Gene3D" id="1.25.10.10">
    <property type="entry name" value="Leucine-rich Repeat Variant"/>
    <property type="match status" value="1"/>
</dbReference>
<dbReference type="PANTHER" id="PTHR10997:SF9">
    <property type="entry name" value="IMPORTIN-9"/>
    <property type="match status" value="1"/>
</dbReference>
<protein>
    <recommendedName>
        <fullName evidence="3">Importin N-terminal domain-containing protein</fullName>
    </recommendedName>
</protein>
<dbReference type="SUPFAM" id="SSF48371">
    <property type="entry name" value="ARM repeat"/>
    <property type="match status" value="1"/>
</dbReference>
<dbReference type="GO" id="GO:0005635">
    <property type="term" value="C:nuclear envelope"/>
    <property type="evidence" value="ECO:0007669"/>
    <property type="project" value="TreeGrafter"/>
</dbReference>
<dbReference type="InterPro" id="IPR011989">
    <property type="entry name" value="ARM-like"/>
</dbReference>
<accession>A0A1B0FDT0</accession>
<evidence type="ECO:0000313" key="1">
    <source>
        <dbReference type="EnsemblMetazoa" id="GMOY001749-PA"/>
    </source>
</evidence>